<keyword evidence="14 23" id="KW-0560">Oxidoreductase</keyword>
<comment type="caution">
    <text evidence="23">The sequence shown here is derived from an EMBL/GenBank/DDBJ whole genome shotgun (WGS) entry which is preliminary data.</text>
</comment>
<evidence type="ECO:0000256" key="10">
    <source>
        <dbReference type="ARBA" id="ARBA00022827"/>
    </source>
</evidence>
<dbReference type="EMBL" id="CAIF01000017">
    <property type="protein sequence ID" value="CCH41323.1"/>
    <property type="molecule type" value="Genomic_DNA"/>
</dbReference>
<dbReference type="eggNOG" id="KOG0039">
    <property type="taxonomic scope" value="Eukaryota"/>
</dbReference>
<keyword evidence="18" id="KW-0325">Glycoprotein</keyword>
<feature type="compositionally biased region" description="Basic and acidic residues" evidence="20">
    <location>
        <begin position="293"/>
        <end position="313"/>
    </location>
</feature>
<evidence type="ECO:0000256" key="7">
    <source>
        <dbReference type="ARBA" id="ARBA00022617"/>
    </source>
</evidence>
<dbReference type="Proteomes" id="UP000009328">
    <property type="component" value="Unassembled WGS sequence"/>
</dbReference>
<dbReference type="InterPro" id="IPR013130">
    <property type="entry name" value="Fe3_Rdtase_TM_dom"/>
</dbReference>
<dbReference type="PANTHER" id="PTHR32361:SF9">
    <property type="entry name" value="FERRIC REDUCTASE TRANSMEMBRANE COMPONENT 3-RELATED"/>
    <property type="match status" value="1"/>
</dbReference>
<dbReference type="GO" id="GO:0004601">
    <property type="term" value="F:peroxidase activity"/>
    <property type="evidence" value="ECO:0007669"/>
    <property type="project" value="UniProtKB-KW"/>
</dbReference>
<evidence type="ECO:0000256" key="8">
    <source>
        <dbReference type="ARBA" id="ARBA00022630"/>
    </source>
</evidence>
<keyword evidence="11" id="KW-0521">NADP</keyword>
<keyword evidence="10" id="KW-0274">FAD</keyword>
<protein>
    <recommendedName>
        <fullName evidence="4">ferric-chelate reductase (NADPH)</fullName>
        <ecNumber evidence="4">1.16.1.9</ecNumber>
    </recommendedName>
</protein>
<evidence type="ECO:0000313" key="23">
    <source>
        <dbReference type="EMBL" id="CCH41323.1"/>
    </source>
</evidence>
<dbReference type="InterPro" id="IPR013112">
    <property type="entry name" value="FAD-bd_8"/>
</dbReference>
<evidence type="ECO:0000256" key="4">
    <source>
        <dbReference type="ARBA" id="ARBA00012668"/>
    </source>
</evidence>
<feature type="transmembrane region" description="Helical" evidence="21">
    <location>
        <begin position="30"/>
        <end position="49"/>
    </location>
</feature>
<dbReference type="GO" id="GO:0006879">
    <property type="term" value="P:intracellular iron ion homeostasis"/>
    <property type="evidence" value="ECO:0007669"/>
    <property type="project" value="TreeGrafter"/>
</dbReference>
<evidence type="ECO:0000256" key="19">
    <source>
        <dbReference type="ARBA" id="ARBA00048483"/>
    </source>
</evidence>
<evidence type="ECO:0000256" key="16">
    <source>
        <dbReference type="ARBA" id="ARBA00023065"/>
    </source>
</evidence>
<comment type="catalytic activity">
    <reaction evidence="19">
        <text>2 a Fe(II)-siderophore + NADP(+) + H(+) = 2 a Fe(III)-siderophore + NADPH</text>
        <dbReference type="Rhea" id="RHEA:28795"/>
        <dbReference type="Rhea" id="RHEA-COMP:11342"/>
        <dbReference type="Rhea" id="RHEA-COMP:11344"/>
        <dbReference type="ChEBI" id="CHEBI:15378"/>
        <dbReference type="ChEBI" id="CHEBI:29033"/>
        <dbReference type="ChEBI" id="CHEBI:29034"/>
        <dbReference type="ChEBI" id="CHEBI:57783"/>
        <dbReference type="ChEBI" id="CHEBI:58349"/>
        <dbReference type="EC" id="1.16.1.9"/>
    </reaction>
</comment>
<evidence type="ECO:0000256" key="15">
    <source>
        <dbReference type="ARBA" id="ARBA00023004"/>
    </source>
</evidence>
<feature type="domain" description="FAD-binding FR-type" evidence="22">
    <location>
        <begin position="106"/>
        <end position="212"/>
    </location>
</feature>
<evidence type="ECO:0000256" key="9">
    <source>
        <dbReference type="ARBA" id="ARBA00022692"/>
    </source>
</evidence>
<evidence type="ECO:0000256" key="13">
    <source>
        <dbReference type="ARBA" id="ARBA00022989"/>
    </source>
</evidence>
<keyword evidence="24" id="KW-1185">Reference proteome</keyword>
<evidence type="ECO:0000259" key="22">
    <source>
        <dbReference type="PROSITE" id="PS51384"/>
    </source>
</evidence>
<evidence type="ECO:0000256" key="21">
    <source>
        <dbReference type="SAM" id="Phobius"/>
    </source>
</evidence>
<dbReference type="EC" id="1.16.1.9" evidence="4"/>
<evidence type="ECO:0000256" key="2">
    <source>
        <dbReference type="ARBA" id="ARBA00004651"/>
    </source>
</evidence>
<evidence type="ECO:0000256" key="6">
    <source>
        <dbReference type="ARBA" id="ARBA00022475"/>
    </source>
</evidence>
<dbReference type="SFLD" id="SFLDS00052">
    <property type="entry name" value="Ferric_Reductase_Domain"/>
    <property type="match status" value="1"/>
</dbReference>
<keyword evidence="7" id="KW-0349">Heme</keyword>
<feature type="compositionally biased region" description="Low complexity" evidence="20">
    <location>
        <begin position="322"/>
        <end position="332"/>
    </location>
</feature>
<accession>K0KJQ4</accession>
<name>K0KJQ4_WICCF</name>
<evidence type="ECO:0000313" key="24">
    <source>
        <dbReference type="Proteomes" id="UP000009328"/>
    </source>
</evidence>
<keyword evidence="7" id="KW-0479">Metal-binding</keyword>
<keyword evidence="6" id="KW-1003">Cell membrane</keyword>
<proteinExistence type="inferred from homology"/>
<organism evidence="23 24">
    <name type="scientific">Wickerhamomyces ciferrii (strain ATCC 14091 / BCRC 22168 / CBS 111 / JCM 3599 / NBRC 0793 / NRRL Y-1031 F-60-10)</name>
    <name type="common">Yeast</name>
    <name type="synonym">Pichia ciferrii</name>
    <dbReference type="NCBI Taxonomy" id="1206466"/>
    <lineage>
        <taxon>Eukaryota</taxon>
        <taxon>Fungi</taxon>
        <taxon>Dikarya</taxon>
        <taxon>Ascomycota</taxon>
        <taxon>Saccharomycotina</taxon>
        <taxon>Saccharomycetes</taxon>
        <taxon>Phaffomycetales</taxon>
        <taxon>Wickerhamomycetaceae</taxon>
        <taxon>Wickerhamomyces</taxon>
    </lineage>
</organism>
<dbReference type="GO" id="GO:0005886">
    <property type="term" value="C:plasma membrane"/>
    <property type="evidence" value="ECO:0007669"/>
    <property type="project" value="UniProtKB-SubCell"/>
</dbReference>
<dbReference type="HOGENOM" id="CLU_776114_0_0_1"/>
<feature type="transmembrane region" description="Helical" evidence="21">
    <location>
        <begin position="61"/>
        <end position="80"/>
    </location>
</feature>
<reference evidence="23 24" key="1">
    <citation type="journal article" date="2012" name="Eukaryot. Cell">
        <title>Draft genome sequence of Wickerhamomyces ciferrii NRRL Y-1031 F-60-10.</title>
        <authorList>
            <person name="Schneider J."/>
            <person name="Andrea H."/>
            <person name="Blom J."/>
            <person name="Jaenicke S."/>
            <person name="Ruckert C."/>
            <person name="Schorsch C."/>
            <person name="Szczepanowski R."/>
            <person name="Farwick M."/>
            <person name="Goesmann A."/>
            <person name="Puhler A."/>
            <person name="Schaffer S."/>
            <person name="Tauch A."/>
            <person name="Kohler T."/>
            <person name="Brinkrolf K."/>
        </authorList>
    </citation>
    <scope>NUCLEOTIDE SEQUENCE [LARGE SCALE GENOMIC DNA]</scope>
    <source>
        <strain evidence="24">ATCC 14091 / BCRC 22168 / CBS 111 / JCM 3599 / NBRC 0793 / NRRL Y-1031 F-60-10</strain>
    </source>
</reference>
<gene>
    <name evidence="23" type="ORF">BN7_862</name>
</gene>
<comment type="cofactor">
    <cofactor evidence="1">
        <name>FAD</name>
        <dbReference type="ChEBI" id="CHEBI:57692"/>
    </cofactor>
</comment>
<dbReference type="FunCoup" id="K0KJQ4">
    <property type="interactions" value="424"/>
</dbReference>
<keyword evidence="16" id="KW-0406">Ion transport</keyword>
<dbReference type="InterPro" id="IPR013121">
    <property type="entry name" value="Fe_red_NAD-bd_6"/>
</dbReference>
<comment type="subcellular location">
    <subcellularLocation>
        <location evidence="2">Cell membrane</location>
        <topology evidence="2">Multi-pass membrane protein</topology>
    </subcellularLocation>
</comment>
<dbReference type="Gene3D" id="3.40.50.80">
    <property type="entry name" value="Nucleotide-binding domain of ferredoxin-NADP reductase (FNR) module"/>
    <property type="match status" value="1"/>
</dbReference>
<evidence type="ECO:0000256" key="17">
    <source>
        <dbReference type="ARBA" id="ARBA00023136"/>
    </source>
</evidence>
<evidence type="ECO:0000256" key="18">
    <source>
        <dbReference type="ARBA" id="ARBA00023180"/>
    </source>
</evidence>
<evidence type="ECO:0000256" key="12">
    <source>
        <dbReference type="ARBA" id="ARBA00022982"/>
    </source>
</evidence>
<keyword evidence="15" id="KW-0408">Iron</keyword>
<evidence type="ECO:0000256" key="11">
    <source>
        <dbReference type="ARBA" id="ARBA00022857"/>
    </source>
</evidence>
<evidence type="ECO:0000256" key="3">
    <source>
        <dbReference type="ARBA" id="ARBA00006278"/>
    </source>
</evidence>
<dbReference type="Pfam" id="PF01794">
    <property type="entry name" value="Ferric_reduct"/>
    <property type="match status" value="1"/>
</dbReference>
<dbReference type="SUPFAM" id="SSF63380">
    <property type="entry name" value="Riboflavin synthase domain-like"/>
    <property type="match status" value="1"/>
</dbReference>
<dbReference type="AlphaFoldDB" id="K0KJQ4"/>
<feature type="region of interest" description="Disordered" evidence="20">
    <location>
        <begin position="286"/>
        <end position="332"/>
    </location>
</feature>
<dbReference type="Pfam" id="PF08030">
    <property type="entry name" value="NAD_binding_6"/>
    <property type="match status" value="1"/>
</dbReference>
<keyword evidence="23" id="KW-0575">Peroxidase</keyword>
<dbReference type="InParanoid" id="K0KJQ4"/>
<dbReference type="SFLD" id="SFLDG01168">
    <property type="entry name" value="Ferric_reductase_subgroup_(FRE"/>
    <property type="match status" value="1"/>
</dbReference>
<dbReference type="PANTHER" id="PTHR32361">
    <property type="entry name" value="FERRIC/CUPRIC REDUCTASE TRANSMEMBRANE COMPONENT"/>
    <property type="match status" value="1"/>
</dbReference>
<evidence type="ECO:0000256" key="1">
    <source>
        <dbReference type="ARBA" id="ARBA00001974"/>
    </source>
</evidence>
<dbReference type="InterPro" id="IPR017938">
    <property type="entry name" value="Riboflavin_synthase-like_b-brl"/>
</dbReference>
<dbReference type="SUPFAM" id="SSF52343">
    <property type="entry name" value="Ferredoxin reductase-like, C-terminal NADP-linked domain"/>
    <property type="match status" value="1"/>
</dbReference>
<dbReference type="CDD" id="cd06186">
    <property type="entry name" value="NOX_Duox_like_FAD_NADP"/>
    <property type="match status" value="1"/>
</dbReference>
<dbReference type="PROSITE" id="PS51384">
    <property type="entry name" value="FAD_FR"/>
    <property type="match status" value="1"/>
</dbReference>
<dbReference type="InterPro" id="IPR039261">
    <property type="entry name" value="FNR_nucleotide-bd"/>
</dbReference>
<dbReference type="STRING" id="1206466.K0KJQ4"/>
<keyword evidence="13 21" id="KW-1133">Transmembrane helix</keyword>
<evidence type="ECO:0000256" key="5">
    <source>
        <dbReference type="ARBA" id="ARBA00022448"/>
    </source>
</evidence>
<keyword evidence="12" id="KW-0249">Electron transport</keyword>
<keyword evidence="9 21" id="KW-0812">Transmembrane</keyword>
<keyword evidence="8" id="KW-0285">Flavoprotein</keyword>
<dbReference type="GO" id="GO:0015677">
    <property type="term" value="P:copper ion import"/>
    <property type="evidence" value="ECO:0007669"/>
    <property type="project" value="TreeGrafter"/>
</dbReference>
<evidence type="ECO:0000256" key="20">
    <source>
        <dbReference type="SAM" id="MobiDB-lite"/>
    </source>
</evidence>
<keyword evidence="17 21" id="KW-0472">Membrane</keyword>
<evidence type="ECO:0000256" key="14">
    <source>
        <dbReference type="ARBA" id="ARBA00023002"/>
    </source>
</evidence>
<dbReference type="GO" id="GO:0006826">
    <property type="term" value="P:iron ion transport"/>
    <property type="evidence" value="ECO:0007669"/>
    <property type="project" value="TreeGrafter"/>
</dbReference>
<keyword evidence="5" id="KW-0813">Transport</keyword>
<sequence>MFGNALVHSIMYTVRAISRGRIGTYYYKEYIQWGVVATTTAGVIIYQAFHCFRQMSYETFLTVHIVLVVVFIVACWYHCYDIGYLEWIYVSWALWGGDRVQRVIRMCMFGFRKANIELIADDTFKISVKHNKLFRPFPGAFAYIYFITPTMFWQSHPFTIIDGAINENETTVYIKAKTGITKRMKNYLSKFPGNKKTIRVSIEGPYGHRCPTNRYDTALLWAGGNGIPGPYYHAVDLAKRGSASRQQIKLLWTFRNPETLFWFYDELKALSKTSVITDIYITGQIPNDESSSDSDKEKKSDNSSSDSYKEKTEGTTIEVNGSSSDADSSRPSTIREAIDSLGHINFHYGRPDFEQLIVEEFTEETGPSVCVMTCGPPKMVDNVRGFTAKHLQSAKGRIDLFEELQVW</sequence>
<dbReference type="InterPro" id="IPR051410">
    <property type="entry name" value="Ferric/Cupric_Reductase"/>
</dbReference>
<dbReference type="GO" id="GO:0052851">
    <property type="term" value="F:ferric-chelate reductase (NADPH) activity"/>
    <property type="evidence" value="ECO:0007669"/>
    <property type="project" value="UniProtKB-EC"/>
</dbReference>
<comment type="similarity">
    <text evidence="3">Belongs to the ferric reductase (FRE) family.</text>
</comment>
<dbReference type="Pfam" id="PF08022">
    <property type="entry name" value="FAD_binding_8"/>
    <property type="match status" value="1"/>
</dbReference>
<dbReference type="InterPro" id="IPR017927">
    <property type="entry name" value="FAD-bd_FR_type"/>
</dbReference>